<name>A0A194Q969_PAPXU</name>
<sequence>MNTESGSLCRLEHINTCILQESTGFMLFAEFFFENPTIKLFLDRKLSKADGCDVISDINEIEETVCGNAR</sequence>
<gene>
    <name evidence="1" type="ORF">RR46_05173</name>
</gene>
<organism evidence="1 2">
    <name type="scientific">Papilio xuthus</name>
    <name type="common">Asian swallowtail butterfly</name>
    <dbReference type="NCBI Taxonomy" id="66420"/>
    <lineage>
        <taxon>Eukaryota</taxon>
        <taxon>Metazoa</taxon>
        <taxon>Ecdysozoa</taxon>
        <taxon>Arthropoda</taxon>
        <taxon>Hexapoda</taxon>
        <taxon>Insecta</taxon>
        <taxon>Pterygota</taxon>
        <taxon>Neoptera</taxon>
        <taxon>Endopterygota</taxon>
        <taxon>Lepidoptera</taxon>
        <taxon>Glossata</taxon>
        <taxon>Ditrysia</taxon>
        <taxon>Papilionoidea</taxon>
        <taxon>Papilionidae</taxon>
        <taxon>Papilioninae</taxon>
        <taxon>Papilio</taxon>
    </lineage>
</organism>
<dbReference type="Proteomes" id="UP000053268">
    <property type="component" value="Unassembled WGS sequence"/>
</dbReference>
<reference evidence="1 2" key="1">
    <citation type="journal article" date="2015" name="Nat. Commun.">
        <title>Outbred genome sequencing and CRISPR/Cas9 gene editing in butterflies.</title>
        <authorList>
            <person name="Li X."/>
            <person name="Fan D."/>
            <person name="Zhang W."/>
            <person name="Liu G."/>
            <person name="Zhang L."/>
            <person name="Zhao L."/>
            <person name="Fang X."/>
            <person name="Chen L."/>
            <person name="Dong Y."/>
            <person name="Chen Y."/>
            <person name="Ding Y."/>
            <person name="Zhao R."/>
            <person name="Feng M."/>
            <person name="Zhu Y."/>
            <person name="Feng Y."/>
            <person name="Jiang X."/>
            <person name="Zhu D."/>
            <person name="Xiang H."/>
            <person name="Feng X."/>
            <person name="Li S."/>
            <person name="Wang J."/>
            <person name="Zhang G."/>
            <person name="Kronforst M.R."/>
            <person name="Wang W."/>
        </authorList>
    </citation>
    <scope>NUCLEOTIDE SEQUENCE [LARGE SCALE GENOMIC DNA]</scope>
    <source>
        <strain evidence="1">Ya'a_city_454_Px</strain>
        <tissue evidence="1">Whole body</tissue>
    </source>
</reference>
<evidence type="ECO:0000313" key="1">
    <source>
        <dbReference type="EMBL" id="KPJ01964.1"/>
    </source>
</evidence>
<proteinExistence type="predicted"/>
<protein>
    <submittedName>
        <fullName evidence="1">Uncharacterized protein</fullName>
    </submittedName>
</protein>
<dbReference type="AlphaFoldDB" id="A0A194Q969"/>
<dbReference type="EMBL" id="KQ459299">
    <property type="protein sequence ID" value="KPJ01964.1"/>
    <property type="molecule type" value="Genomic_DNA"/>
</dbReference>
<evidence type="ECO:0000313" key="2">
    <source>
        <dbReference type="Proteomes" id="UP000053268"/>
    </source>
</evidence>
<accession>A0A194Q969</accession>
<keyword evidence="2" id="KW-1185">Reference proteome</keyword>